<accession>A0A3D9T2P7</accession>
<dbReference type="GO" id="GO:0015171">
    <property type="term" value="F:amino acid transmembrane transporter activity"/>
    <property type="evidence" value="ECO:0007669"/>
    <property type="project" value="TreeGrafter"/>
</dbReference>
<reference evidence="6 7" key="1">
    <citation type="submission" date="2018-08" db="EMBL/GenBank/DDBJ databases">
        <title>Sequencing the genomes of 1000 actinobacteria strains.</title>
        <authorList>
            <person name="Klenk H.-P."/>
        </authorList>
    </citation>
    <scope>NUCLEOTIDE SEQUENCE [LARGE SCALE GENOMIC DNA]</scope>
    <source>
        <strain evidence="6 7">DSM 43927</strain>
    </source>
</reference>
<comment type="caution">
    <text evidence="6">The sequence shown here is derived from an EMBL/GenBank/DDBJ whole genome shotgun (WGS) entry which is preliminary data.</text>
</comment>
<dbReference type="AlphaFoldDB" id="A0A3D9T2P7"/>
<keyword evidence="7" id="KW-1185">Reference proteome</keyword>
<comment type="subcellular location">
    <subcellularLocation>
        <location evidence="1">Membrane</location>
        <topology evidence="1">Multi-pass membrane protein</topology>
    </subcellularLocation>
</comment>
<dbReference type="PANTHER" id="PTHR43243">
    <property type="entry name" value="INNER MEMBRANE TRANSPORTER YGJI-RELATED"/>
    <property type="match status" value="1"/>
</dbReference>
<dbReference type="PANTHER" id="PTHR43243:SF24">
    <property type="entry name" value="CATIONIC AMINO ACID TRANSPORT INTEGRAL MEMBRANE PROTEIN ROCE-RELATED"/>
    <property type="match status" value="1"/>
</dbReference>
<dbReference type="Pfam" id="PF13520">
    <property type="entry name" value="AA_permease_2"/>
    <property type="match status" value="1"/>
</dbReference>
<feature type="transmembrane region" description="Helical" evidence="5">
    <location>
        <begin position="41"/>
        <end position="61"/>
    </location>
</feature>
<dbReference type="InterPro" id="IPR002293">
    <property type="entry name" value="AA/rel_permease1"/>
</dbReference>
<feature type="transmembrane region" description="Helical" evidence="5">
    <location>
        <begin position="224"/>
        <end position="244"/>
    </location>
</feature>
<feature type="transmembrane region" description="Helical" evidence="5">
    <location>
        <begin position="390"/>
        <end position="410"/>
    </location>
</feature>
<gene>
    <name evidence="6" type="ORF">DFJ69_6720</name>
</gene>
<dbReference type="Proteomes" id="UP000256661">
    <property type="component" value="Unassembled WGS sequence"/>
</dbReference>
<feature type="transmembrane region" description="Helical" evidence="5">
    <location>
        <begin position="447"/>
        <end position="465"/>
    </location>
</feature>
<feature type="transmembrane region" description="Helical" evidence="5">
    <location>
        <begin position="67"/>
        <end position="93"/>
    </location>
</feature>
<dbReference type="Gene3D" id="1.20.1740.10">
    <property type="entry name" value="Amino acid/polyamine transporter I"/>
    <property type="match status" value="1"/>
</dbReference>
<evidence type="ECO:0000256" key="5">
    <source>
        <dbReference type="SAM" id="Phobius"/>
    </source>
</evidence>
<evidence type="ECO:0000256" key="2">
    <source>
        <dbReference type="ARBA" id="ARBA00022692"/>
    </source>
</evidence>
<feature type="transmembrane region" description="Helical" evidence="5">
    <location>
        <begin position="196"/>
        <end position="218"/>
    </location>
</feature>
<feature type="transmembrane region" description="Helical" evidence="5">
    <location>
        <begin position="114"/>
        <end position="138"/>
    </location>
</feature>
<organism evidence="6 7">
    <name type="scientific">Thermomonospora umbrina</name>
    <dbReference type="NCBI Taxonomy" id="111806"/>
    <lineage>
        <taxon>Bacteria</taxon>
        <taxon>Bacillati</taxon>
        <taxon>Actinomycetota</taxon>
        <taxon>Actinomycetes</taxon>
        <taxon>Streptosporangiales</taxon>
        <taxon>Thermomonosporaceae</taxon>
        <taxon>Thermomonospora</taxon>
    </lineage>
</organism>
<evidence type="ECO:0000256" key="1">
    <source>
        <dbReference type="ARBA" id="ARBA00004141"/>
    </source>
</evidence>
<protein>
    <submittedName>
        <fullName evidence="6">Amino acid/polyamine/organocation transporter (APC superfamily)</fullName>
    </submittedName>
</protein>
<evidence type="ECO:0000313" key="7">
    <source>
        <dbReference type="Proteomes" id="UP000256661"/>
    </source>
</evidence>
<evidence type="ECO:0000256" key="4">
    <source>
        <dbReference type="ARBA" id="ARBA00023136"/>
    </source>
</evidence>
<dbReference type="GO" id="GO:0016020">
    <property type="term" value="C:membrane"/>
    <property type="evidence" value="ECO:0007669"/>
    <property type="project" value="UniProtKB-SubCell"/>
</dbReference>
<keyword evidence="4 5" id="KW-0472">Membrane</keyword>
<dbReference type="EMBL" id="QTTT01000001">
    <property type="protein sequence ID" value="REF01121.1"/>
    <property type="molecule type" value="Genomic_DNA"/>
</dbReference>
<dbReference type="PIRSF" id="PIRSF006060">
    <property type="entry name" value="AA_transporter"/>
    <property type="match status" value="1"/>
</dbReference>
<feature type="transmembrane region" description="Helical" evidence="5">
    <location>
        <begin position="365"/>
        <end position="384"/>
    </location>
</feature>
<keyword evidence="3 5" id="KW-1133">Transmembrane helix</keyword>
<feature type="transmembrane region" description="Helical" evidence="5">
    <location>
        <begin position="308"/>
        <end position="336"/>
    </location>
</feature>
<keyword evidence="2 5" id="KW-0812">Transmembrane</keyword>
<evidence type="ECO:0000313" key="6">
    <source>
        <dbReference type="EMBL" id="REF01121.1"/>
    </source>
</evidence>
<feature type="transmembrane region" description="Helical" evidence="5">
    <location>
        <begin position="422"/>
        <end position="441"/>
    </location>
</feature>
<sequence length="484" mass="51038">MATGPMTRPRAGGVLRTKPVDRIVAEGGQGEGGELRRSMGLLQLTFFSVGATLGTGIFVVLGEAVPLVGPAIVVAFLLAALTALFSALSYAELAGTIPVSGSSYSYTYATLGEIVAWVCGWCLLLEYAVSVSAVAVGWGQYLNEFFDKTFGFTMPAAVSGPPGDGGVINLPAVAVVLIATFLLLRGTSESATANTIMVFLKMGVLVFFCAVAFTAFRSANLTPFAPMGMAGISAAGSKVFFSYIGFDAASTAGEEAKNPRRDLPLAILLSLLIVTVLYVAVGLAAVAAEPWQEFEDAEASLAMVLDRAVGMAWPSAVLSLGAVIAIASVVLTVMYGQTRILFAMSRDGLMPPIFKRVSPRTAVPVANTLLVALFISTLAALVPLGRLADATSIGTLFAFALVNVGVMVLRRTRPEMPRSFRTPLFPVTPLLGFGFCVYLMFKLDNATWVVFLVWMAAGLIAYFAYGHRHSLLARQDVPEGRGPT</sequence>
<evidence type="ECO:0000256" key="3">
    <source>
        <dbReference type="ARBA" id="ARBA00022989"/>
    </source>
</evidence>
<proteinExistence type="predicted"/>
<feature type="transmembrane region" description="Helical" evidence="5">
    <location>
        <begin position="166"/>
        <end position="184"/>
    </location>
</feature>
<name>A0A3D9T2P7_9ACTN</name>
<feature type="transmembrane region" description="Helical" evidence="5">
    <location>
        <begin position="265"/>
        <end position="288"/>
    </location>
</feature>